<dbReference type="PROSITE" id="PS00601">
    <property type="entry name" value="IRF_1"/>
    <property type="match status" value="1"/>
</dbReference>
<dbReference type="InterPro" id="IPR019817">
    <property type="entry name" value="Interferon_reg_fac_CS"/>
</dbReference>
<dbReference type="GeneTree" id="ENSGT00940000160931"/>
<organism evidence="8 9">
    <name type="scientific">Felis catus</name>
    <name type="common">Cat</name>
    <name type="synonym">Felis silvestris catus</name>
    <dbReference type="NCBI Taxonomy" id="9685"/>
    <lineage>
        <taxon>Eukaryota</taxon>
        <taxon>Metazoa</taxon>
        <taxon>Chordata</taxon>
        <taxon>Craniata</taxon>
        <taxon>Vertebrata</taxon>
        <taxon>Euteleostomi</taxon>
        <taxon>Mammalia</taxon>
        <taxon>Eutheria</taxon>
        <taxon>Laurasiatheria</taxon>
        <taxon>Carnivora</taxon>
        <taxon>Feliformia</taxon>
        <taxon>Felidae</taxon>
        <taxon>Felinae</taxon>
        <taxon>Felis</taxon>
    </lineage>
</organism>
<accession>A0ABI7W785</accession>
<dbReference type="CDD" id="cd00103">
    <property type="entry name" value="IRF"/>
    <property type="match status" value="1"/>
</dbReference>
<reference evidence="8" key="2">
    <citation type="submission" date="2025-08" db="UniProtKB">
        <authorList>
            <consortium name="Ensembl"/>
        </authorList>
    </citation>
    <scope>IDENTIFICATION</scope>
    <source>
        <strain evidence="8">breed Abyssinian</strain>
    </source>
</reference>
<dbReference type="InterPro" id="IPR017855">
    <property type="entry name" value="SMAD-like_dom_sf"/>
</dbReference>
<dbReference type="InterPro" id="IPR036388">
    <property type="entry name" value="WH-like_DNA-bd_sf"/>
</dbReference>
<evidence type="ECO:0000256" key="4">
    <source>
        <dbReference type="ARBA" id="ARBA00023163"/>
    </source>
</evidence>
<keyword evidence="9" id="KW-1185">Reference proteome</keyword>
<dbReference type="InterPro" id="IPR019471">
    <property type="entry name" value="Interferon_reg_factor-3"/>
</dbReference>
<feature type="compositionally biased region" description="Basic and acidic residues" evidence="6">
    <location>
        <begin position="142"/>
        <end position="151"/>
    </location>
</feature>
<dbReference type="SMART" id="SM00348">
    <property type="entry name" value="IRF"/>
    <property type="match status" value="1"/>
</dbReference>
<dbReference type="Gene3D" id="1.10.10.10">
    <property type="entry name" value="Winged helix-like DNA-binding domain superfamily/Winged helix DNA-binding domain"/>
    <property type="match status" value="1"/>
</dbReference>
<dbReference type="PANTHER" id="PTHR11949">
    <property type="entry name" value="INTERFERON REGULATORY FACTOR"/>
    <property type="match status" value="1"/>
</dbReference>
<dbReference type="InterPro" id="IPR001346">
    <property type="entry name" value="Interferon_reg_fact_DNA-bd_dom"/>
</dbReference>
<dbReference type="Gene3D" id="2.60.200.10">
    <property type="match status" value="1"/>
</dbReference>
<dbReference type="PROSITE" id="PS51507">
    <property type="entry name" value="IRF_2"/>
    <property type="match status" value="1"/>
</dbReference>
<dbReference type="Proteomes" id="UP000823872">
    <property type="component" value="Chromosome D1"/>
</dbReference>
<keyword evidence="5" id="KW-0539">Nucleus</keyword>
<evidence type="ECO:0000256" key="1">
    <source>
        <dbReference type="ARBA" id="ARBA00004123"/>
    </source>
</evidence>
<evidence type="ECO:0000256" key="5">
    <source>
        <dbReference type="ARBA" id="ARBA00023242"/>
    </source>
</evidence>
<gene>
    <name evidence="8" type="primary">IRF7</name>
</gene>
<dbReference type="SUPFAM" id="SSF46785">
    <property type="entry name" value="Winged helix' DNA-binding domain"/>
    <property type="match status" value="1"/>
</dbReference>
<dbReference type="Pfam" id="PF10401">
    <property type="entry name" value="IRF-3"/>
    <property type="match status" value="1"/>
</dbReference>
<protein>
    <recommendedName>
        <fullName evidence="7">IRF tryptophan pentad repeat domain-containing protein</fullName>
    </recommendedName>
</protein>
<dbReference type="InterPro" id="IPR008984">
    <property type="entry name" value="SMAD_FHA_dom_sf"/>
</dbReference>
<proteinExistence type="predicted"/>
<feature type="region of interest" description="Disordered" evidence="6">
    <location>
        <begin position="127"/>
        <end position="186"/>
    </location>
</feature>
<evidence type="ECO:0000256" key="6">
    <source>
        <dbReference type="SAM" id="MobiDB-lite"/>
    </source>
</evidence>
<reference evidence="8" key="3">
    <citation type="submission" date="2025-09" db="UniProtKB">
        <authorList>
            <consortium name="Ensembl"/>
        </authorList>
    </citation>
    <scope>IDENTIFICATION</scope>
    <source>
        <strain evidence="8">breed Abyssinian</strain>
    </source>
</reference>
<feature type="region of interest" description="Disordered" evidence="6">
    <location>
        <begin position="251"/>
        <end position="273"/>
    </location>
</feature>
<keyword evidence="4" id="KW-0804">Transcription</keyword>
<name>A0ABI7W785_FELCA</name>
<dbReference type="PRINTS" id="PR00267">
    <property type="entry name" value="INTFRNREGFCT"/>
</dbReference>
<comment type="subcellular location">
    <subcellularLocation>
        <location evidence="1">Nucleus</location>
    </subcellularLocation>
</comment>
<evidence type="ECO:0000313" key="8">
    <source>
        <dbReference type="Ensembl" id="ENSFCTP00005006030.1"/>
    </source>
</evidence>
<keyword evidence="3" id="KW-0238">DNA-binding</keyword>
<dbReference type="InterPro" id="IPR036390">
    <property type="entry name" value="WH_DNA-bd_sf"/>
</dbReference>
<dbReference type="Pfam" id="PF00605">
    <property type="entry name" value="IRF"/>
    <property type="match status" value="1"/>
</dbReference>
<evidence type="ECO:0000256" key="2">
    <source>
        <dbReference type="ARBA" id="ARBA00023015"/>
    </source>
</evidence>
<dbReference type="Ensembl" id="ENSFCTT00005009729.1">
    <property type="protein sequence ID" value="ENSFCTP00005006030.1"/>
    <property type="gene ID" value="ENSFCTG00005003634.1"/>
</dbReference>
<dbReference type="PANTHER" id="PTHR11949:SF2">
    <property type="entry name" value="INTERFERON REGULATORY FACTOR 7"/>
    <property type="match status" value="1"/>
</dbReference>
<keyword evidence="2" id="KW-0805">Transcription regulation</keyword>
<evidence type="ECO:0000256" key="3">
    <source>
        <dbReference type="ARBA" id="ARBA00023125"/>
    </source>
</evidence>
<evidence type="ECO:0000259" key="7">
    <source>
        <dbReference type="PROSITE" id="PS51507"/>
    </source>
</evidence>
<dbReference type="SMART" id="SM01243">
    <property type="entry name" value="IRF-3"/>
    <property type="match status" value="1"/>
</dbReference>
<feature type="domain" description="IRF tryptophan pentad repeat" evidence="7">
    <location>
        <begin position="11"/>
        <end position="125"/>
    </location>
</feature>
<dbReference type="SUPFAM" id="SSF49879">
    <property type="entry name" value="SMAD/FHA domain"/>
    <property type="match status" value="1"/>
</dbReference>
<sequence>MAAAPERGPPRPRFADWLLGEVGSGRYEGLRWLDAARTRFRVPWKHFARKDLGEADARIFKAWAVARGRWPPSNSGSDQLASEGPLRASWKTNFRCALHSTQRFVMLQDNSGDPTDPHKVYALSSALSSAPGWREGPGTNQGDEKAPEDARPLMGGLPRPCPAGAAAEREGPRLSSEPCAPSSPLGPAGNAGDLLLQALEQSCLEDHLLEAAWGLDPIPPEVPGPALPNMVPYLPRAVETAPSPRLQALQQAQVTDAGPAPALEPWQPPREAAPGIRTAGEVVAGPGRSQIGSQAEPSPGALEVTIMYKGRTVLQETVRRPSFVFLYGSPSPAAEAAEPQHVAFPSPAELPDQKQLHYTEKLLQHVAPGLQLELRGPRLWARRLGKCKVYWEVGGPLGSASPSTPPCLLQRNQDTPIFDFSAFFRELVEFRACRRRRSPHYTIYLGFGQDLSAGRPKEKSLVLVKLEPWLCRAHLERSEARVPVARPWARLPGPTLHTGPGLSFSIHRLPQRTGDLGTANCNGSEKARAH</sequence>
<evidence type="ECO:0000313" key="9">
    <source>
        <dbReference type="Proteomes" id="UP000823872"/>
    </source>
</evidence>
<reference evidence="8 9" key="1">
    <citation type="submission" date="2021-02" db="EMBL/GenBank/DDBJ databases">
        <title>Safari Cat Assemblies.</title>
        <authorList>
            <person name="Bredemeyer K.R."/>
            <person name="Murphy W.J."/>
        </authorList>
    </citation>
    <scope>NUCLEOTIDE SEQUENCE [LARGE SCALE GENOMIC DNA]</scope>
</reference>